<dbReference type="InterPro" id="IPR022064">
    <property type="entry name" value="DUF3619"/>
</dbReference>
<name>A0A7Z7HRC2_9PROT</name>
<protein>
    <recommendedName>
        <fullName evidence="3">DUF3619 domain-containing protein</fullName>
    </recommendedName>
</protein>
<dbReference type="Proteomes" id="UP000242886">
    <property type="component" value="Chromosome SDENCHOL"/>
</dbReference>
<dbReference type="RefSeq" id="WP_154716652.1">
    <property type="nucleotide sequence ID" value="NZ_LT837803.1"/>
</dbReference>
<keyword evidence="2" id="KW-1185">Reference proteome</keyword>
<dbReference type="AlphaFoldDB" id="A0A7Z7HRC2"/>
<dbReference type="Pfam" id="PF12279">
    <property type="entry name" value="DUF3619"/>
    <property type="match status" value="1"/>
</dbReference>
<evidence type="ECO:0008006" key="3">
    <source>
        <dbReference type="Google" id="ProtNLM"/>
    </source>
</evidence>
<evidence type="ECO:0000313" key="2">
    <source>
        <dbReference type="Proteomes" id="UP000242886"/>
    </source>
</evidence>
<gene>
    <name evidence="1" type="ORF">SDENCHOL_20109</name>
</gene>
<proteinExistence type="predicted"/>
<accession>A0A7Z7HRC2</accession>
<sequence>MNIHPPEEQEFTNRIKRHLDHGADHLGNPILDRLMTARQLALAHQQTQVAGLGLAGLASVFNEILSPRARMLSALAALVIGMAGVHYWSGHPQADEGEDIDAALLSDDLPIHAYLDHGFQAWLEQP</sequence>
<dbReference type="EMBL" id="LT837803">
    <property type="protein sequence ID" value="SMB26297.1"/>
    <property type="molecule type" value="Genomic_DNA"/>
</dbReference>
<organism evidence="1 2">
    <name type="scientific">Sterolibacterium denitrificans</name>
    <dbReference type="NCBI Taxonomy" id="157592"/>
    <lineage>
        <taxon>Bacteria</taxon>
        <taxon>Pseudomonadati</taxon>
        <taxon>Pseudomonadota</taxon>
        <taxon>Betaproteobacteria</taxon>
        <taxon>Nitrosomonadales</taxon>
        <taxon>Sterolibacteriaceae</taxon>
        <taxon>Sterolibacterium</taxon>
    </lineage>
</organism>
<evidence type="ECO:0000313" key="1">
    <source>
        <dbReference type="EMBL" id="SMB26297.1"/>
    </source>
</evidence>
<reference evidence="1" key="1">
    <citation type="submission" date="2017-03" db="EMBL/GenBank/DDBJ databases">
        <authorList>
            <consortium name="AG Boll"/>
        </authorList>
    </citation>
    <scope>NUCLEOTIDE SEQUENCE [LARGE SCALE GENOMIC DNA]</scope>
    <source>
        <strain evidence="1">Chol</strain>
    </source>
</reference>